<feature type="chain" id="PRO_5005505014" evidence="8">
    <location>
        <begin position="22"/>
        <end position="672"/>
    </location>
</feature>
<evidence type="ECO:0000256" key="1">
    <source>
        <dbReference type="ARBA" id="ARBA00004752"/>
    </source>
</evidence>
<dbReference type="CDD" id="cd16913">
    <property type="entry name" value="YkuD_like"/>
    <property type="match status" value="1"/>
</dbReference>
<comment type="similarity">
    <text evidence="2">Belongs to the YkuD family.</text>
</comment>
<dbReference type="PROSITE" id="PS52029">
    <property type="entry name" value="LD_TPASE"/>
    <property type="match status" value="1"/>
</dbReference>
<dbReference type="UniPathway" id="UPA00219"/>
<dbReference type="SUPFAM" id="SSF47090">
    <property type="entry name" value="PGBD-like"/>
    <property type="match status" value="1"/>
</dbReference>
<keyword evidence="4 7" id="KW-0133">Cell shape</keyword>
<evidence type="ECO:0000256" key="3">
    <source>
        <dbReference type="ARBA" id="ARBA00022679"/>
    </source>
</evidence>
<protein>
    <submittedName>
        <fullName evidence="10">Murein L,D-transpeptidase YcbB/YkuD</fullName>
    </submittedName>
</protein>
<dbReference type="Pfam" id="PF20142">
    <property type="entry name" value="Scaffold"/>
    <property type="match status" value="1"/>
</dbReference>
<evidence type="ECO:0000256" key="4">
    <source>
        <dbReference type="ARBA" id="ARBA00022960"/>
    </source>
</evidence>
<dbReference type="GO" id="GO:0071555">
    <property type="term" value="P:cell wall organization"/>
    <property type="evidence" value="ECO:0007669"/>
    <property type="project" value="UniProtKB-UniRule"/>
</dbReference>
<evidence type="ECO:0000256" key="6">
    <source>
        <dbReference type="ARBA" id="ARBA00023316"/>
    </source>
</evidence>
<sequence>MRHTLQPARFLSTLLASAAIASLTLTASVQPADAFLDRIFGGRPVEEPQPVQPAPAPVLDKAVIAANKVSAPKYYTYKADQLAAFSLKALAVSPQPATAQTAGGAMSSGTGTALTVSARPVAPQGVAPRSVADQTGSIASPAVQPAPAADKAALAFDAARPAFAALSFKALPEVAKAVETFYAQEPRFIWVENGAPSARFAALKSELERAGDFGLDPADYRVEAPALTGLEPAARDAALVDFEVKASIAALTYVLDARRGRVDPNRISGYHDLPRHKVDLTAEAKGLAAAADAGQYLRSRQLASPQFTALVEELARLKRETSDTPQVVIAPGTLLKVGKSSPEVKNVVAAIRLRGSAALLEAHKDLLDTYMGEELYSDAIADLVKAYQAEAGLDADGVVGAGTIQALTGESNASKIAKVELALERMRWLPENLGERRVFINQPAFTVAYFEPGRAPLEMRAVIGKKSNQTNFFYDTIETVEYNPYWGVPYSIIVNEKLSKLQQDPAWLDKAGYEVTTAAGKPVSSASVDWHAVATGKMRVNVRQRPGDDNALGELKILFPNKHAIYMHDTPSRSLFKKDMRAFSHGCVRLADPRAMAAAVLGKTEAHVASRIATGKNNSEDVAGNIPVYIAYFTAWPQTDGSIGYFGDVYDRDAYLQKALEATRKARGTAES</sequence>
<evidence type="ECO:0000256" key="2">
    <source>
        <dbReference type="ARBA" id="ARBA00005992"/>
    </source>
</evidence>
<evidence type="ECO:0000313" key="11">
    <source>
        <dbReference type="Proteomes" id="UP000183900"/>
    </source>
</evidence>
<gene>
    <name evidence="10" type="ORF">Ga0061067_104106</name>
</gene>
<keyword evidence="11" id="KW-1185">Reference proteome</keyword>
<evidence type="ECO:0000259" key="9">
    <source>
        <dbReference type="PROSITE" id="PS52029"/>
    </source>
</evidence>
<evidence type="ECO:0000313" key="10">
    <source>
        <dbReference type="EMBL" id="CUA95684.1"/>
    </source>
</evidence>
<dbReference type="EMBL" id="CYHE01000004">
    <property type="protein sequence ID" value="CUA95684.1"/>
    <property type="molecule type" value="Genomic_DNA"/>
</dbReference>
<keyword evidence="3" id="KW-0808">Transferase</keyword>
<dbReference type="GO" id="GO:0004180">
    <property type="term" value="F:carboxypeptidase activity"/>
    <property type="evidence" value="ECO:0007669"/>
    <property type="project" value="UniProtKB-ARBA"/>
</dbReference>
<reference evidence="11" key="1">
    <citation type="submission" date="2015-08" db="EMBL/GenBank/DDBJ databases">
        <authorList>
            <person name="Varghese N."/>
        </authorList>
    </citation>
    <scope>NUCLEOTIDE SEQUENCE [LARGE SCALE GENOMIC DNA]</scope>
    <source>
        <strain evidence="11">DSM 23407</strain>
    </source>
</reference>
<dbReference type="GO" id="GO:0009252">
    <property type="term" value="P:peptidoglycan biosynthetic process"/>
    <property type="evidence" value="ECO:0007669"/>
    <property type="project" value="UniProtKB-UniPathway"/>
</dbReference>
<keyword evidence="6 7" id="KW-0961">Cell wall biogenesis/degradation</keyword>
<feature type="signal peptide" evidence="8">
    <location>
        <begin position="1"/>
        <end position="21"/>
    </location>
</feature>
<dbReference type="RefSeq" id="WP_055455393.1">
    <property type="nucleotide sequence ID" value="NZ_CYHE01000004.1"/>
</dbReference>
<dbReference type="InterPro" id="IPR036365">
    <property type="entry name" value="PGBD-like_sf"/>
</dbReference>
<organism evidence="10 11">
    <name type="scientific">Pannonibacter indicus</name>
    <dbReference type="NCBI Taxonomy" id="466044"/>
    <lineage>
        <taxon>Bacteria</taxon>
        <taxon>Pseudomonadati</taxon>
        <taxon>Pseudomonadota</taxon>
        <taxon>Alphaproteobacteria</taxon>
        <taxon>Hyphomicrobiales</taxon>
        <taxon>Stappiaceae</taxon>
        <taxon>Pannonibacter</taxon>
    </lineage>
</organism>
<evidence type="ECO:0000256" key="8">
    <source>
        <dbReference type="SAM" id="SignalP"/>
    </source>
</evidence>
<feature type="active site" description="Proton donor/acceptor" evidence="7">
    <location>
        <position position="568"/>
    </location>
</feature>
<proteinExistence type="inferred from homology"/>
<feature type="domain" description="L,D-TPase catalytic" evidence="9">
    <location>
        <begin position="436"/>
        <end position="609"/>
    </location>
</feature>
<dbReference type="SUPFAM" id="SSF141523">
    <property type="entry name" value="L,D-transpeptidase catalytic domain-like"/>
    <property type="match status" value="1"/>
</dbReference>
<evidence type="ECO:0000256" key="5">
    <source>
        <dbReference type="ARBA" id="ARBA00022984"/>
    </source>
</evidence>
<dbReference type="GO" id="GO:0008360">
    <property type="term" value="P:regulation of cell shape"/>
    <property type="evidence" value="ECO:0007669"/>
    <property type="project" value="UniProtKB-UniRule"/>
</dbReference>
<keyword evidence="8" id="KW-0732">Signal</keyword>
<dbReference type="PANTHER" id="PTHR41533:SF2">
    <property type="entry name" value="BLR7131 PROTEIN"/>
    <property type="match status" value="1"/>
</dbReference>
<dbReference type="OrthoDB" id="9778545at2"/>
<evidence type="ECO:0000256" key="7">
    <source>
        <dbReference type="PROSITE-ProRule" id="PRU01373"/>
    </source>
</evidence>
<dbReference type="InterPro" id="IPR005490">
    <property type="entry name" value="LD_TPept_cat_dom"/>
</dbReference>
<dbReference type="AlphaFoldDB" id="A0A0K6HXP4"/>
<dbReference type="InterPro" id="IPR052905">
    <property type="entry name" value="LD-transpeptidase_YkuD-like"/>
</dbReference>
<dbReference type="Proteomes" id="UP000183900">
    <property type="component" value="Unassembled WGS sequence"/>
</dbReference>
<dbReference type="Pfam" id="PF03734">
    <property type="entry name" value="YkuD"/>
    <property type="match status" value="1"/>
</dbReference>
<name>A0A0K6HXP4_9HYPH</name>
<dbReference type="GO" id="GO:0016740">
    <property type="term" value="F:transferase activity"/>
    <property type="evidence" value="ECO:0007669"/>
    <property type="project" value="UniProtKB-KW"/>
</dbReference>
<dbReference type="Gene3D" id="1.10.101.10">
    <property type="entry name" value="PGBD-like superfamily/PGBD"/>
    <property type="match status" value="1"/>
</dbReference>
<feature type="active site" description="Nucleophile" evidence="7">
    <location>
        <position position="587"/>
    </location>
</feature>
<keyword evidence="5 7" id="KW-0573">Peptidoglycan synthesis</keyword>
<dbReference type="PANTHER" id="PTHR41533">
    <property type="entry name" value="L,D-TRANSPEPTIDASE HI_1667-RELATED"/>
    <property type="match status" value="1"/>
</dbReference>
<dbReference type="InterPro" id="IPR045380">
    <property type="entry name" value="LD_TPept_scaffold_dom"/>
</dbReference>
<comment type="pathway">
    <text evidence="1 7">Cell wall biogenesis; peptidoglycan biosynthesis.</text>
</comment>
<accession>A0A0K6HXP4</accession>
<dbReference type="InterPro" id="IPR038063">
    <property type="entry name" value="Transpep_catalytic_dom"/>
</dbReference>
<dbReference type="InterPro" id="IPR036366">
    <property type="entry name" value="PGBDSf"/>
</dbReference>
<dbReference type="Gene3D" id="2.40.440.10">
    <property type="entry name" value="L,D-transpeptidase catalytic domain-like"/>
    <property type="match status" value="1"/>
</dbReference>